<evidence type="ECO:0000256" key="9">
    <source>
        <dbReference type="ARBA" id="ARBA00093617"/>
    </source>
</evidence>
<feature type="transmembrane region" description="Helical" evidence="10">
    <location>
        <begin position="927"/>
        <end position="947"/>
    </location>
</feature>
<dbReference type="GO" id="GO:0004169">
    <property type="term" value="F:dolichyl-phosphate-mannose-protein mannosyltransferase activity"/>
    <property type="evidence" value="ECO:0007669"/>
    <property type="project" value="UniProtKB-UniRule"/>
</dbReference>
<dbReference type="InterPro" id="IPR032421">
    <property type="entry name" value="PMT_4TMC"/>
</dbReference>
<comment type="pathway">
    <text evidence="2 10">Protein modification; protein glycosylation.</text>
</comment>
<feature type="signal peptide" evidence="11">
    <location>
        <begin position="1"/>
        <end position="26"/>
    </location>
</feature>
<comment type="function">
    <text evidence="10">Protein O-mannosyltransferase that catalyzes the transfer of a single mannose residue from a polyprenol phospho-mannosyl lipidic donor to the hydroxyl group of selected serine and threonine residues in acceptor proteins.</text>
</comment>
<feature type="transmembrane region" description="Helical" evidence="10">
    <location>
        <begin position="760"/>
        <end position="780"/>
    </location>
</feature>
<feature type="domain" description="ArnT-like N-terminal" evidence="12">
    <location>
        <begin position="486"/>
        <end position="662"/>
    </location>
</feature>
<accession>A0AB36TDB6</accession>
<name>A0AB36TDB6_ACETH</name>
<dbReference type="GO" id="GO:0005886">
    <property type="term" value="C:plasma membrane"/>
    <property type="evidence" value="ECO:0007669"/>
    <property type="project" value="UniProtKB-SubCell"/>
</dbReference>
<dbReference type="EMBL" id="PDBW01000001">
    <property type="protein sequence ID" value="PFH01924.1"/>
    <property type="molecule type" value="Genomic_DNA"/>
</dbReference>
<organism evidence="14 15">
    <name type="scientific">Acetivibrio thermocellus AD2</name>
    <dbReference type="NCBI Taxonomy" id="1138384"/>
    <lineage>
        <taxon>Bacteria</taxon>
        <taxon>Bacillati</taxon>
        <taxon>Bacillota</taxon>
        <taxon>Clostridia</taxon>
        <taxon>Eubacteriales</taxon>
        <taxon>Oscillospiraceae</taxon>
        <taxon>Acetivibrio</taxon>
    </lineage>
</organism>
<feature type="domain" description="Protein O-mannosyl-transferase C-terminal four TM" evidence="13">
    <location>
        <begin position="869"/>
        <end position="966"/>
    </location>
</feature>
<dbReference type="SUPFAM" id="SSF49785">
    <property type="entry name" value="Galactose-binding domain-like"/>
    <property type="match status" value="2"/>
</dbReference>
<dbReference type="RefSeq" id="WP_003511596.1">
    <property type="nucleotide sequence ID" value="NZ_CP013828.1"/>
</dbReference>
<evidence type="ECO:0000259" key="12">
    <source>
        <dbReference type="Pfam" id="PF02366"/>
    </source>
</evidence>
<dbReference type="PANTHER" id="PTHR10050">
    <property type="entry name" value="DOLICHYL-PHOSPHATE-MANNOSE--PROTEIN MANNOSYLTRANSFERASE"/>
    <property type="match status" value="1"/>
</dbReference>
<dbReference type="InterPro" id="IPR027005">
    <property type="entry name" value="PMT-like"/>
</dbReference>
<keyword evidence="6 10" id="KW-0812">Transmembrane</keyword>
<gene>
    <name evidence="14" type="ORF">M972_11679</name>
</gene>
<evidence type="ECO:0000256" key="4">
    <source>
        <dbReference type="ARBA" id="ARBA00022676"/>
    </source>
</evidence>
<feature type="transmembrane region" description="Helical" evidence="10">
    <location>
        <begin position="520"/>
        <end position="538"/>
    </location>
</feature>
<feature type="transmembrane region" description="Helical" evidence="10">
    <location>
        <begin position="736"/>
        <end position="754"/>
    </location>
</feature>
<keyword evidence="4 10" id="KW-0328">Glycosyltransferase</keyword>
<evidence type="ECO:0000256" key="5">
    <source>
        <dbReference type="ARBA" id="ARBA00022679"/>
    </source>
</evidence>
<keyword evidence="10" id="KW-1003">Cell membrane</keyword>
<evidence type="ECO:0000256" key="11">
    <source>
        <dbReference type="SAM" id="SignalP"/>
    </source>
</evidence>
<evidence type="ECO:0000256" key="8">
    <source>
        <dbReference type="ARBA" id="ARBA00023136"/>
    </source>
</evidence>
<feature type="transmembrane region" description="Helical" evidence="10">
    <location>
        <begin position="584"/>
        <end position="609"/>
    </location>
</feature>
<dbReference type="GO" id="GO:0012505">
    <property type="term" value="C:endomembrane system"/>
    <property type="evidence" value="ECO:0007669"/>
    <property type="project" value="UniProtKB-SubCell"/>
</dbReference>
<feature type="transmembrane region" description="Helical" evidence="10">
    <location>
        <begin position="273"/>
        <end position="293"/>
    </location>
</feature>
<comment type="similarity">
    <text evidence="3 10">Belongs to the glycosyltransferase 39 family.</text>
</comment>
<feature type="transmembrane region" description="Helical" evidence="10">
    <location>
        <begin position="477"/>
        <end position="508"/>
    </location>
</feature>
<proteinExistence type="inferred from homology"/>
<evidence type="ECO:0000256" key="6">
    <source>
        <dbReference type="ARBA" id="ARBA00022692"/>
    </source>
</evidence>
<evidence type="ECO:0000256" key="3">
    <source>
        <dbReference type="ARBA" id="ARBA00007222"/>
    </source>
</evidence>
<feature type="transmembrane region" description="Helical" evidence="10">
    <location>
        <begin position="792"/>
        <end position="809"/>
    </location>
</feature>
<dbReference type="AlphaFoldDB" id="A0AB36TDB6"/>
<keyword evidence="5 10" id="KW-0808">Transferase</keyword>
<dbReference type="InterPro" id="IPR003342">
    <property type="entry name" value="ArnT-like_N"/>
</dbReference>
<comment type="caution">
    <text evidence="14">The sequence shown here is derived from an EMBL/GenBank/DDBJ whole genome shotgun (WGS) entry which is preliminary data.</text>
</comment>
<keyword evidence="11" id="KW-0732">Signal</keyword>
<feature type="transmembrane region" description="Helical" evidence="10">
    <location>
        <begin position="890"/>
        <end position="915"/>
    </location>
</feature>
<dbReference type="EC" id="2.4.1.-" evidence="10"/>
<comment type="subcellular location">
    <subcellularLocation>
        <location evidence="10">Cell membrane</location>
    </subcellularLocation>
    <subcellularLocation>
        <location evidence="1">Endomembrane system</location>
        <topology evidence="1">Multi-pass membrane protein</topology>
    </subcellularLocation>
</comment>
<feature type="transmembrane region" description="Helical" evidence="10">
    <location>
        <begin position="815"/>
        <end position="834"/>
    </location>
</feature>
<evidence type="ECO:0000256" key="2">
    <source>
        <dbReference type="ARBA" id="ARBA00004922"/>
    </source>
</evidence>
<evidence type="ECO:0000256" key="7">
    <source>
        <dbReference type="ARBA" id="ARBA00022989"/>
    </source>
</evidence>
<keyword evidence="8 10" id="KW-0472">Membrane</keyword>
<feature type="transmembrane region" description="Helical" evidence="10">
    <location>
        <begin position="640"/>
        <end position="664"/>
    </location>
</feature>
<evidence type="ECO:0000256" key="1">
    <source>
        <dbReference type="ARBA" id="ARBA00004127"/>
    </source>
</evidence>
<feature type="transmembrane region" description="Helical" evidence="10">
    <location>
        <begin position="213"/>
        <end position="235"/>
    </location>
</feature>
<feature type="chain" id="PRO_5044235929" description="Polyprenol-phosphate-mannose--protein mannosyltransferase" evidence="11">
    <location>
        <begin position="27"/>
        <end position="968"/>
    </location>
</feature>
<reference evidence="14 15" key="1">
    <citation type="submission" date="2017-09" db="EMBL/GenBank/DDBJ databases">
        <title>Evaluation of Pacific Biosciences Sequencing Technology to Finishing C. thermocellum Genome Sequences.</title>
        <authorList>
            <person name="Brown S."/>
        </authorList>
    </citation>
    <scope>NUCLEOTIDE SEQUENCE [LARGE SCALE GENOMIC DNA]</scope>
    <source>
        <strain evidence="14 15">AD2</strain>
    </source>
</reference>
<keyword evidence="7 10" id="KW-1133">Transmembrane helix</keyword>
<dbReference type="Proteomes" id="UP000223596">
    <property type="component" value="Unassembled WGS sequence"/>
</dbReference>
<evidence type="ECO:0000313" key="14">
    <source>
        <dbReference type="EMBL" id="PFH01924.1"/>
    </source>
</evidence>
<dbReference type="Pfam" id="PF16192">
    <property type="entry name" value="PMT_4TMC"/>
    <property type="match status" value="2"/>
</dbReference>
<feature type="transmembrane region" description="Helical" evidence="10">
    <location>
        <begin position="544"/>
        <end position="563"/>
    </location>
</feature>
<feature type="transmembrane region" description="Helical" evidence="10">
    <location>
        <begin position="850"/>
        <end position="870"/>
    </location>
</feature>
<evidence type="ECO:0000256" key="10">
    <source>
        <dbReference type="RuleBase" id="RU367007"/>
    </source>
</evidence>
<sequence>MSKKLFKVCLILLISIQFIFSSPVFAESENLVKNPGFEEGNDESVYFWQTHCWEKAEGVTEFFIDESVYHSGGKSACIVNHSENDSRYMQPIKVKGDTYYRLSCWVKTENVGTKTKGANISIEGSLDTSRDIRETSDNWEYLELYGKTSPNQETFTLTIGLGGYGNTNTGKIWIDDVEVVELESLPAGKTAINLDPKYTGGNQNTSENTGGKIFMIFIALIFFLILLAVIFVIFFKDKMPGFNAKAAQTDKPAAKKNQKDDDEKWIKVKFDKIDFIIMGVMTLVYLCVALYNLGDFKVPTTSWEPTLPGEYFTVDLGKEATLSRIYYYCGLGSNKYNPFSKLRVEYLNENQEFEYLATIDKKELQDIFKWKYVDTAPVTTTQLKFIVDSTGGAFNEIAIVEQNSKEPLKNIKIIDSVLEDESKATIGNLFDEPDKFAFKPSYMNGMYFDEIYHARTAFEHIHRMSPYETTHPPLGKIFIALGILVFGMVPFGWRIVGTLFGVAMVPVMYMFGKKVFHDRFYAFCTAFLMMFDFMHFSQTRIATIDSYVTLFVILMYYHMYDYFINKSYNTTLKESLKPLFLSGLFFGLGAASKWIAIYGAAGLALLFFVNKGTEFWEYRKISTGKSKKKPLWIGDYPSNLGITIGACVLFFIIIPLVIYILSYIPYMLVPGDNKGITVFIENSKHMFEYHSKLEAEHPYQSAWWEWPIMAKPMAFYFGSDLEPGMTSKIFTMGNPAVWWVGLLALLIVAIFALSKVNKNLVVLFTLAATTFGYVALPKTIFTETLKAQSAELCWAVIFFALIAILLVLSKLDTDILITSAVSSVAFGTILYLFKDIERGDAYLKSGNTQLIIWACLLICITLLFIGIYRYDKKMMVPLAGLIFQYVPWIAVPRIAFIYHYFSIVPFLILLIVYVIKKAADKHSGVKYFACVYLGIVMALFILFYPGLSGLEVPTSYMRYLKWFNTWYF</sequence>
<evidence type="ECO:0000313" key="15">
    <source>
        <dbReference type="Proteomes" id="UP000223596"/>
    </source>
</evidence>
<dbReference type="Pfam" id="PF02366">
    <property type="entry name" value="PMT"/>
    <property type="match status" value="1"/>
</dbReference>
<evidence type="ECO:0000259" key="13">
    <source>
        <dbReference type="Pfam" id="PF16192"/>
    </source>
</evidence>
<dbReference type="InterPro" id="IPR008979">
    <property type="entry name" value="Galactose-bd-like_sf"/>
</dbReference>
<feature type="domain" description="Protein O-mannosyl-transferase C-terminal four TM" evidence="13">
    <location>
        <begin position="678"/>
        <end position="756"/>
    </location>
</feature>
<dbReference type="Gene3D" id="2.60.120.260">
    <property type="entry name" value="Galactose-binding domain-like"/>
    <property type="match status" value="2"/>
</dbReference>
<protein>
    <recommendedName>
        <fullName evidence="9 10">Polyprenol-phosphate-mannose--protein mannosyltransferase</fullName>
        <ecNumber evidence="10">2.4.1.-</ecNumber>
    </recommendedName>
</protein>